<dbReference type="InterPro" id="IPR016187">
    <property type="entry name" value="CTDL_fold"/>
</dbReference>
<feature type="domain" description="Kringle" evidence="8">
    <location>
        <begin position="898"/>
        <end position="965"/>
    </location>
</feature>
<dbReference type="InterPro" id="IPR018056">
    <property type="entry name" value="Kringle_CS"/>
</dbReference>
<dbReference type="PROSITE" id="PS00022">
    <property type="entry name" value="EGF_1"/>
    <property type="match status" value="3"/>
</dbReference>
<feature type="region of interest" description="Disordered" evidence="5">
    <location>
        <begin position="42"/>
        <end position="90"/>
    </location>
</feature>
<evidence type="ECO:0000259" key="6">
    <source>
        <dbReference type="PROSITE" id="PS50026"/>
    </source>
</evidence>
<dbReference type="CDD" id="cd00037">
    <property type="entry name" value="CLECT"/>
    <property type="match status" value="3"/>
</dbReference>
<dbReference type="CDD" id="cd00108">
    <property type="entry name" value="KR"/>
    <property type="match status" value="1"/>
</dbReference>
<dbReference type="PROSITE" id="PS50041">
    <property type="entry name" value="C_TYPE_LECTIN_2"/>
    <property type="match status" value="3"/>
</dbReference>
<keyword evidence="3" id="KW-0245">EGF-like domain</keyword>
<accession>A0ABN7RNT9</accession>
<dbReference type="InterPro" id="IPR003645">
    <property type="entry name" value="Fol_N"/>
</dbReference>
<feature type="domain" description="C-type lectin" evidence="7">
    <location>
        <begin position="262"/>
        <end position="357"/>
    </location>
</feature>
<sequence length="1055" mass="120625">MSRAFSKLLFYFGIFLSFGIISTILSVPKFLKKTSLQYKTTKDETTTTTISTPTTEPPTSETTLEFFTSSSPFSTSQKAKETSSTSKTLDLTETTTPASNTIILTATTPTTTETTTEIGTTTLTEPITTPSFEITTESRCASFDCLNGGVCVLEYGYPKCECKEPYFANHCERHPCDFHDCNNGICIYDDKNKIPRCVCEPNYAGEFCEQTLCEIQGCENGSTCLIENGVARCKCLVSYSGEKCQCPPIFEKQREHGSFVYRQWHGAKAHCENKGGYLSFFLNHKEFADYILKYRGQKHDEWIGYEQKYPNNKYLYKTVDGNDAEYYNWAEGEPSEDWEYCVQLFDNRDTMNDKECSAECFEYTTIKHETTTSTPTTETTTTTLPEPITTPAAEFEITTESPCASFDCMNEGSCVLDHGYPKCECKEPYFANHCERHPCDFHQCVIGVCIYDEEIQSPKCACDPNYGGEFCDQTLCEIQGCENGSTCSVENGVAKCECRVSYSGEKCQCPPIFEKQREYGSLAYRQWHGAKAHCEKRGGYLSFFLNHKEFTDYIHKYRGQKHDEWIGYEQKYPNNKYLYKTVDGNDAEYFNWAEGEPKTTTTTLPEPITTPATEFEITTESPCASFDCMNEGSCVLDHGYPKCECKEPYFANHCERHPCDFHQCVNGVCIYDKEIHSPKCACDPNYGGEFCDQTLCEIQGCENGSTCSVENGVAKCECRVSYSGEKCQCPPIFEKQREYGSLAYRQWHGAKAHCEKRGGYLSFFLNHKEFTDYIHKYRGQKHDEWIGYEQKYPNNKYLYKTVDGNDAEYFNWAEGEPSEDWEHCVQLFDSRDTMNDKDCNAERDADRNVRCNQVGLQSIPAFNNRTEFAARIAFFADNEITELQEVGKDCYDKERPWDYTGDIDFTVTGEKCMDWRKGTTHRPKHYPTQSGSSNFCRNPDSDPNGPWCYTTDPNVVYAYCNVPTCDESKSKERQNNVNCISDSRGTAYRGSQRFATKDGKFYLCQSWHAVEPQRSMFLMDEKHNYCRNPTNDPKGPWCYTTNKNVHFAYCDIPSC</sequence>
<feature type="disulfide bond" evidence="3">
    <location>
        <begin position="425"/>
        <end position="434"/>
    </location>
</feature>
<evidence type="ECO:0000256" key="2">
    <source>
        <dbReference type="ARBA" id="ARBA00023157"/>
    </source>
</evidence>
<dbReference type="Gene3D" id="3.10.100.10">
    <property type="entry name" value="Mannose-Binding Protein A, subunit A"/>
    <property type="match status" value="3"/>
</dbReference>
<dbReference type="InterPro" id="IPR038178">
    <property type="entry name" value="Kringle_sf"/>
</dbReference>
<gene>
    <name evidence="9" type="ORF">OKIOD_LOCUS799</name>
</gene>
<dbReference type="Gene3D" id="2.10.25.10">
    <property type="entry name" value="Laminin"/>
    <property type="match status" value="4"/>
</dbReference>
<feature type="domain" description="EGF-like" evidence="6">
    <location>
        <begin position="472"/>
        <end position="508"/>
    </location>
</feature>
<reference evidence="9 10" key="1">
    <citation type="submission" date="2021-04" db="EMBL/GenBank/DDBJ databases">
        <authorList>
            <person name="Bliznina A."/>
        </authorList>
    </citation>
    <scope>NUCLEOTIDE SEQUENCE [LARGE SCALE GENOMIC DNA]</scope>
</reference>
<protein>
    <submittedName>
        <fullName evidence="9">Oidioi.mRNA.OKI2018_I69.PAR.g9241.t1.cds</fullName>
    </submittedName>
</protein>
<dbReference type="SUPFAM" id="SSF57196">
    <property type="entry name" value="EGF/Laminin"/>
    <property type="match status" value="2"/>
</dbReference>
<dbReference type="SMART" id="SM00130">
    <property type="entry name" value="KR"/>
    <property type="match status" value="2"/>
</dbReference>
<feature type="disulfide bond" evidence="3">
    <location>
        <begin position="645"/>
        <end position="654"/>
    </location>
</feature>
<dbReference type="InterPro" id="IPR051830">
    <property type="entry name" value="NOTCH_homolog"/>
</dbReference>
<dbReference type="PROSITE" id="PS00021">
    <property type="entry name" value="KRINGLE_1"/>
    <property type="match status" value="2"/>
</dbReference>
<name>A0ABN7RNT9_OIKDI</name>
<dbReference type="InterPro" id="IPR013806">
    <property type="entry name" value="Kringle-like"/>
</dbReference>
<evidence type="ECO:0000256" key="1">
    <source>
        <dbReference type="ARBA" id="ARBA00022572"/>
    </source>
</evidence>
<dbReference type="SMART" id="SM00274">
    <property type="entry name" value="FOLN"/>
    <property type="match status" value="6"/>
</dbReference>
<evidence type="ECO:0000259" key="8">
    <source>
        <dbReference type="PROSITE" id="PS50070"/>
    </source>
</evidence>
<dbReference type="Pfam" id="PF00059">
    <property type="entry name" value="Lectin_C"/>
    <property type="match status" value="2"/>
</dbReference>
<feature type="domain" description="Kringle" evidence="8">
    <location>
        <begin position="1004"/>
        <end position="1055"/>
    </location>
</feature>
<evidence type="ECO:0000256" key="3">
    <source>
        <dbReference type="PROSITE-ProRule" id="PRU00076"/>
    </source>
</evidence>
<dbReference type="SMART" id="SM00181">
    <property type="entry name" value="EGF"/>
    <property type="match status" value="9"/>
</dbReference>
<proteinExistence type="predicted"/>
<feature type="disulfide bond" evidence="3">
    <location>
        <begin position="498"/>
        <end position="507"/>
    </location>
</feature>
<dbReference type="SUPFAM" id="SSF57440">
    <property type="entry name" value="Kringle-like"/>
    <property type="match status" value="2"/>
</dbReference>
<feature type="domain" description="EGF-like" evidence="6">
    <location>
        <begin position="399"/>
        <end position="435"/>
    </location>
</feature>
<organism evidence="9 10">
    <name type="scientific">Oikopleura dioica</name>
    <name type="common">Tunicate</name>
    <dbReference type="NCBI Taxonomy" id="34765"/>
    <lineage>
        <taxon>Eukaryota</taxon>
        <taxon>Metazoa</taxon>
        <taxon>Chordata</taxon>
        <taxon>Tunicata</taxon>
        <taxon>Appendicularia</taxon>
        <taxon>Copelata</taxon>
        <taxon>Oikopleuridae</taxon>
        <taxon>Oikopleura</taxon>
    </lineage>
</organism>
<feature type="domain" description="C-type lectin" evidence="7">
    <location>
        <begin position="525"/>
        <end position="597"/>
    </location>
</feature>
<dbReference type="Proteomes" id="UP001158576">
    <property type="component" value="Chromosome PAR"/>
</dbReference>
<dbReference type="PROSITE" id="PS50070">
    <property type="entry name" value="KRINGLE_2"/>
    <property type="match status" value="2"/>
</dbReference>
<dbReference type="PROSITE" id="PS50026">
    <property type="entry name" value="EGF_3"/>
    <property type="match status" value="6"/>
</dbReference>
<dbReference type="InterPro" id="IPR000742">
    <property type="entry name" value="EGF"/>
</dbReference>
<dbReference type="SUPFAM" id="SSF56436">
    <property type="entry name" value="C-type lectin-like"/>
    <property type="match status" value="3"/>
</dbReference>
<dbReference type="Gene3D" id="2.40.20.10">
    <property type="entry name" value="Plasminogen Kringle 4"/>
    <property type="match status" value="2"/>
</dbReference>
<evidence type="ECO:0000256" key="4">
    <source>
        <dbReference type="PROSITE-ProRule" id="PRU00121"/>
    </source>
</evidence>
<evidence type="ECO:0000313" key="10">
    <source>
        <dbReference type="Proteomes" id="UP001158576"/>
    </source>
</evidence>
<dbReference type="InterPro" id="IPR016186">
    <property type="entry name" value="C-type_lectin-like/link_sf"/>
</dbReference>
<feature type="compositionally biased region" description="Low complexity" evidence="5">
    <location>
        <begin position="46"/>
        <end position="90"/>
    </location>
</feature>
<feature type="disulfide bond" evidence="3">
    <location>
        <begin position="162"/>
        <end position="171"/>
    </location>
</feature>
<evidence type="ECO:0000256" key="5">
    <source>
        <dbReference type="SAM" id="MobiDB-lite"/>
    </source>
</evidence>
<dbReference type="InterPro" id="IPR001304">
    <property type="entry name" value="C-type_lectin-like"/>
</dbReference>
<feature type="domain" description="EGF-like" evidence="6">
    <location>
        <begin position="136"/>
        <end position="172"/>
    </location>
</feature>
<feature type="disulfide bond" evidence="3">
    <location>
        <begin position="718"/>
        <end position="727"/>
    </location>
</feature>
<dbReference type="PANTHER" id="PTHR24033:SF151">
    <property type="entry name" value="NOTCH 2"/>
    <property type="match status" value="1"/>
</dbReference>
<feature type="domain" description="C-type lectin" evidence="7">
    <location>
        <begin position="745"/>
        <end position="840"/>
    </location>
</feature>
<feature type="domain" description="EGF-like" evidence="6">
    <location>
        <begin position="619"/>
        <end position="655"/>
    </location>
</feature>
<keyword evidence="1 4" id="KW-0420">Kringle</keyword>
<evidence type="ECO:0000259" key="7">
    <source>
        <dbReference type="PROSITE" id="PS50041"/>
    </source>
</evidence>
<evidence type="ECO:0000313" key="9">
    <source>
        <dbReference type="EMBL" id="CAG5079386.1"/>
    </source>
</evidence>
<comment type="caution">
    <text evidence="3">Lacks conserved residue(s) required for the propagation of feature annotation.</text>
</comment>
<dbReference type="InterPro" id="IPR000001">
    <property type="entry name" value="Kringle"/>
</dbReference>
<feature type="domain" description="EGF-like" evidence="6">
    <location>
        <begin position="209"/>
        <end position="245"/>
    </location>
</feature>
<keyword evidence="2 3" id="KW-1015">Disulfide bond</keyword>
<dbReference type="EMBL" id="OU015568">
    <property type="protein sequence ID" value="CAG5079386.1"/>
    <property type="molecule type" value="Genomic_DNA"/>
</dbReference>
<feature type="domain" description="EGF-like" evidence="6">
    <location>
        <begin position="692"/>
        <end position="728"/>
    </location>
</feature>
<dbReference type="Pfam" id="PF00051">
    <property type="entry name" value="Kringle"/>
    <property type="match status" value="2"/>
</dbReference>
<dbReference type="PANTHER" id="PTHR24033">
    <property type="entry name" value="EGF-LIKE DOMAIN-CONTAINING PROTEIN"/>
    <property type="match status" value="1"/>
</dbReference>
<keyword evidence="10" id="KW-1185">Reference proteome</keyword>
<dbReference type="SMART" id="SM00034">
    <property type="entry name" value="CLECT"/>
    <property type="match status" value="3"/>
</dbReference>
<feature type="disulfide bond" evidence="3">
    <location>
        <begin position="235"/>
        <end position="244"/>
    </location>
</feature>